<dbReference type="Proteomes" id="UP000316184">
    <property type="component" value="Unassembled WGS sequence"/>
</dbReference>
<dbReference type="GO" id="GO:0016020">
    <property type="term" value="C:membrane"/>
    <property type="evidence" value="ECO:0007669"/>
    <property type="project" value="TreeGrafter"/>
</dbReference>
<feature type="transmembrane region" description="Helical" evidence="2">
    <location>
        <begin position="23"/>
        <end position="42"/>
    </location>
</feature>
<name>A0A561V747_9PSEU</name>
<keyword evidence="2" id="KW-0472">Membrane</keyword>
<evidence type="ECO:0000259" key="3">
    <source>
        <dbReference type="Pfam" id="PF12697"/>
    </source>
</evidence>
<comment type="caution">
    <text evidence="4">The sequence shown here is derived from an EMBL/GenBank/DDBJ whole genome shotgun (WGS) entry which is preliminary data.</text>
</comment>
<accession>A0A561V747</accession>
<sequence>MPGRTGGAMTEQGETAGKRRRRAWGVTAAVVLVLAGVAGVALRSPSPVGHWNSRSGRDAFLADYERAWQAMPRPDETLDVRTDFGFVRVYRFEGAPNARSQHPFVLLPGRSSPSPVWADNMPSLLQLGDVYALDLLGEPGLSVQEAPIEDFADNAAWLDQTLAALPAEKFHLLGLSIGGWTATNAATHFPGRVASLVLIDPARTFAGIPVGTALRAIPASVPWLPKAWRDSFTSYTAGGAPVEDEPLARMIETAMSAYTITLPQPELIPEQDLAALEMPVLAVLAGESVMHDTATAAQVAERTLRRGTVVVYPGASHAVGSEQAEAIATEIGAFLDAQR</sequence>
<organism evidence="4 5">
    <name type="scientific">Saccharopolyspora dendranthemae</name>
    <dbReference type="NCBI Taxonomy" id="1181886"/>
    <lineage>
        <taxon>Bacteria</taxon>
        <taxon>Bacillati</taxon>
        <taxon>Actinomycetota</taxon>
        <taxon>Actinomycetes</taxon>
        <taxon>Pseudonocardiales</taxon>
        <taxon>Pseudonocardiaceae</taxon>
        <taxon>Saccharopolyspora</taxon>
    </lineage>
</organism>
<evidence type="ECO:0000256" key="1">
    <source>
        <dbReference type="SAM" id="MobiDB-lite"/>
    </source>
</evidence>
<evidence type="ECO:0000313" key="5">
    <source>
        <dbReference type="Proteomes" id="UP000316184"/>
    </source>
</evidence>
<dbReference type="SUPFAM" id="SSF53474">
    <property type="entry name" value="alpha/beta-Hydrolases"/>
    <property type="match status" value="1"/>
</dbReference>
<gene>
    <name evidence="4" type="ORF">FHU35_1155</name>
</gene>
<dbReference type="PANTHER" id="PTHR43798">
    <property type="entry name" value="MONOACYLGLYCEROL LIPASE"/>
    <property type="match status" value="1"/>
</dbReference>
<evidence type="ECO:0000256" key="2">
    <source>
        <dbReference type="SAM" id="Phobius"/>
    </source>
</evidence>
<reference evidence="4 5" key="1">
    <citation type="submission" date="2019-06" db="EMBL/GenBank/DDBJ databases">
        <title>Sequencing the genomes of 1000 actinobacteria strains.</title>
        <authorList>
            <person name="Klenk H.-P."/>
        </authorList>
    </citation>
    <scope>NUCLEOTIDE SEQUENCE [LARGE SCALE GENOMIC DNA]</scope>
    <source>
        <strain evidence="4 5">DSM 46699</strain>
    </source>
</reference>
<keyword evidence="2" id="KW-0812">Transmembrane</keyword>
<dbReference type="InterPro" id="IPR000073">
    <property type="entry name" value="AB_hydrolase_1"/>
</dbReference>
<dbReference type="InterPro" id="IPR050266">
    <property type="entry name" value="AB_hydrolase_sf"/>
</dbReference>
<dbReference type="Pfam" id="PF12697">
    <property type="entry name" value="Abhydrolase_6"/>
    <property type="match status" value="1"/>
</dbReference>
<dbReference type="AlphaFoldDB" id="A0A561V747"/>
<proteinExistence type="predicted"/>
<keyword evidence="2" id="KW-1133">Transmembrane helix</keyword>
<dbReference type="InterPro" id="IPR029058">
    <property type="entry name" value="AB_hydrolase_fold"/>
</dbReference>
<dbReference type="EMBL" id="VIWX01000001">
    <property type="protein sequence ID" value="TWG07439.1"/>
    <property type="molecule type" value="Genomic_DNA"/>
</dbReference>
<dbReference type="GO" id="GO:0003824">
    <property type="term" value="F:catalytic activity"/>
    <property type="evidence" value="ECO:0007669"/>
    <property type="project" value="UniProtKB-ARBA"/>
</dbReference>
<feature type="domain" description="AB hydrolase-1" evidence="3">
    <location>
        <begin position="104"/>
        <end position="328"/>
    </location>
</feature>
<dbReference type="PANTHER" id="PTHR43798:SF33">
    <property type="entry name" value="HYDROLASE, PUTATIVE (AFU_ORTHOLOGUE AFUA_2G14860)-RELATED"/>
    <property type="match status" value="1"/>
</dbReference>
<feature type="region of interest" description="Disordered" evidence="1">
    <location>
        <begin position="1"/>
        <end position="20"/>
    </location>
</feature>
<evidence type="ECO:0000313" key="4">
    <source>
        <dbReference type="EMBL" id="TWG07439.1"/>
    </source>
</evidence>
<dbReference type="Gene3D" id="3.40.50.1820">
    <property type="entry name" value="alpha/beta hydrolase"/>
    <property type="match status" value="1"/>
</dbReference>
<protein>
    <submittedName>
        <fullName evidence="4">Pimeloyl-ACP methyl ester carboxylesterase</fullName>
    </submittedName>
</protein>
<keyword evidence="5" id="KW-1185">Reference proteome</keyword>